<sequence length="296" mass="32392">MTDHTEAKVWVFANKTDGTPTIDGPNPTFRLDTIQLPPLKEEQLLVKVLYISDDAGLRTFIGCTVDEDRMYVPPIKIGDPMHSGVIGEVLESNSARFKPGDLVKPEHTIVVSAAAGATGSIAVQTAVKLLSAKRVVGIAGGEEKCAWVRDYLGAHACVDYKSPTFAQELKEATPDEVDIYFDNVGGEVLDGVLTRMKKFGTIAVCGAVSTYNSDKPTMLKNWFEIISQRLTLKGFFLFDHMDKIPDGMEQLIKAAAEGRINVYIENIVPAKIEDMPRAWIGVYNGGNKSKSITKLI</sequence>
<accession>A0A8H4WX69</accession>
<keyword evidence="8" id="KW-1185">Reference proteome</keyword>
<dbReference type="CDD" id="cd05288">
    <property type="entry name" value="PGDH"/>
    <property type="match status" value="1"/>
</dbReference>
<dbReference type="InterPro" id="IPR011032">
    <property type="entry name" value="GroES-like_sf"/>
</dbReference>
<protein>
    <recommendedName>
        <fullName evidence="3">Dehydrogenase FUB6</fullName>
    </recommendedName>
    <alternativeName>
        <fullName evidence="4">Fusaric acid biosynthesis protein 6</fullName>
    </alternativeName>
</protein>
<comment type="pathway">
    <text evidence="1">Mycotoxin biosynthesis.</text>
</comment>
<gene>
    <name evidence="7" type="ORF">FGADI_6251</name>
</gene>
<organism evidence="7 8">
    <name type="scientific">Fusarium gaditjirri</name>
    <dbReference type="NCBI Taxonomy" id="282569"/>
    <lineage>
        <taxon>Eukaryota</taxon>
        <taxon>Fungi</taxon>
        <taxon>Dikarya</taxon>
        <taxon>Ascomycota</taxon>
        <taxon>Pezizomycotina</taxon>
        <taxon>Sordariomycetes</taxon>
        <taxon>Hypocreomycetidae</taxon>
        <taxon>Hypocreales</taxon>
        <taxon>Nectriaceae</taxon>
        <taxon>Fusarium</taxon>
        <taxon>Fusarium nisikadoi species complex</taxon>
    </lineage>
</organism>
<proteinExistence type="predicted"/>
<feature type="domain" description="Alcohol dehydrogenase-like C-terminal" evidence="5">
    <location>
        <begin position="118"/>
        <end position="246"/>
    </location>
</feature>
<dbReference type="PANTHER" id="PTHR43205">
    <property type="entry name" value="PROSTAGLANDIN REDUCTASE"/>
    <property type="match status" value="1"/>
</dbReference>
<dbReference type="OrthoDB" id="809632at2759"/>
<feature type="domain" description="Oxidoreductase N-terminal" evidence="6">
    <location>
        <begin position="8"/>
        <end position="104"/>
    </location>
</feature>
<evidence type="ECO:0000313" key="7">
    <source>
        <dbReference type="EMBL" id="KAF4953101.1"/>
    </source>
</evidence>
<dbReference type="PANTHER" id="PTHR43205:SF19">
    <property type="entry name" value="ENOYL REDUCTASE (ER) DOMAIN-CONTAINING PROTEIN"/>
    <property type="match status" value="1"/>
</dbReference>
<dbReference type="AlphaFoldDB" id="A0A8H4WX69"/>
<evidence type="ECO:0000259" key="6">
    <source>
        <dbReference type="Pfam" id="PF16884"/>
    </source>
</evidence>
<evidence type="ECO:0000256" key="2">
    <source>
        <dbReference type="ARBA" id="ARBA00023002"/>
    </source>
</evidence>
<dbReference type="GO" id="GO:0016628">
    <property type="term" value="F:oxidoreductase activity, acting on the CH-CH group of donors, NAD or NADP as acceptor"/>
    <property type="evidence" value="ECO:0007669"/>
    <property type="project" value="InterPro"/>
</dbReference>
<dbReference type="InterPro" id="IPR041694">
    <property type="entry name" value="ADH_N_2"/>
</dbReference>
<name>A0A8H4WX69_9HYPO</name>
<evidence type="ECO:0000313" key="8">
    <source>
        <dbReference type="Proteomes" id="UP000604273"/>
    </source>
</evidence>
<reference evidence="7" key="1">
    <citation type="journal article" date="2020" name="BMC Genomics">
        <title>Correction to: Identification and distribution of gene clusters required for synthesis of sphingolipid metabolism inhibitors in diverse species of the filamentous fungus Fusarium.</title>
        <authorList>
            <person name="Kim H.S."/>
            <person name="Lohmar J.M."/>
            <person name="Busman M."/>
            <person name="Brown D.W."/>
            <person name="Naumann T.A."/>
            <person name="Divon H.H."/>
            <person name="Lysoe E."/>
            <person name="Uhlig S."/>
            <person name="Proctor R.H."/>
        </authorList>
    </citation>
    <scope>NUCLEOTIDE SEQUENCE</scope>
    <source>
        <strain evidence="7">NRRL 45417</strain>
    </source>
</reference>
<reference evidence="7" key="2">
    <citation type="submission" date="2020-05" db="EMBL/GenBank/DDBJ databases">
        <authorList>
            <person name="Kim H.-S."/>
            <person name="Proctor R.H."/>
            <person name="Brown D.W."/>
        </authorList>
    </citation>
    <scope>NUCLEOTIDE SEQUENCE</scope>
    <source>
        <strain evidence="7">NRRL 45417</strain>
    </source>
</reference>
<dbReference type="Pfam" id="PF00107">
    <property type="entry name" value="ADH_zinc_N"/>
    <property type="match status" value="1"/>
</dbReference>
<dbReference type="EMBL" id="JABFAI010000142">
    <property type="protein sequence ID" value="KAF4953101.1"/>
    <property type="molecule type" value="Genomic_DNA"/>
</dbReference>
<evidence type="ECO:0000256" key="4">
    <source>
        <dbReference type="ARBA" id="ARBA00083301"/>
    </source>
</evidence>
<keyword evidence="2" id="KW-0560">Oxidoreductase</keyword>
<evidence type="ECO:0000259" key="5">
    <source>
        <dbReference type="Pfam" id="PF00107"/>
    </source>
</evidence>
<comment type="caution">
    <text evidence="7">The sequence shown here is derived from an EMBL/GenBank/DDBJ whole genome shotgun (WGS) entry which is preliminary data.</text>
</comment>
<dbReference type="SUPFAM" id="SSF50129">
    <property type="entry name" value="GroES-like"/>
    <property type="match status" value="1"/>
</dbReference>
<dbReference type="SUPFAM" id="SSF51735">
    <property type="entry name" value="NAD(P)-binding Rossmann-fold domains"/>
    <property type="match status" value="1"/>
</dbReference>
<evidence type="ECO:0000256" key="1">
    <source>
        <dbReference type="ARBA" id="ARBA00004685"/>
    </source>
</evidence>
<dbReference type="Gene3D" id="3.90.180.10">
    <property type="entry name" value="Medium-chain alcohol dehydrogenases, catalytic domain"/>
    <property type="match status" value="2"/>
</dbReference>
<dbReference type="InterPro" id="IPR036291">
    <property type="entry name" value="NAD(P)-bd_dom_sf"/>
</dbReference>
<dbReference type="InterPro" id="IPR013149">
    <property type="entry name" value="ADH-like_C"/>
</dbReference>
<dbReference type="FunFam" id="3.40.50.720:FF:000121">
    <property type="entry name" value="Prostaglandin reductase 2"/>
    <property type="match status" value="1"/>
</dbReference>
<evidence type="ECO:0000256" key="3">
    <source>
        <dbReference type="ARBA" id="ARBA00069006"/>
    </source>
</evidence>
<dbReference type="Gene3D" id="3.40.50.720">
    <property type="entry name" value="NAD(P)-binding Rossmann-like Domain"/>
    <property type="match status" value="1"/>
</dbReference>
<dbReference type="Proteomes" id="UP000604273">
    <property type="component" value="Unassembled WGS sequence"/>
</dbReference>
<dbReference type="InterPro" id="IPR045010">
    <property type="entry name" value="MDR_fam"/>
</dbReference>
<dbReference type="Pfam" id="PF16884">
    <property type="entry name" value="ADH_N_2"/>
    <property type="match status" value="1"/>
</dbReference>